<organism evidence="2 3">
    <name type="scientific">Calicophoron daubneyi</name>
    <name type="common">Rumen fluke</name>
    <name type="synonym">Paramphistomum daubneyi</name>
    <dbReference type="NCBI Taxonomy" id="300641"/>
    <lineage>
        <taxon>Eukaryota</taxon>
        <taxon>Metazoa</taxon>
        <taxon>Spiralia</taxon>
        <taxon>Lophotrochozoa</taxon>
        <taxon>Platyhelminthes</taxon>
        <taxon>Trematoda</taxon>
        <taxon>Digenea</taxon>
        <taxon>Plagiorchiida</taxon>
        <taxon>Pronocephalata</taxon>
        <taxon>Paramphistomoidea</taxon>
        <taxon>Paramphistomidae</taxon>
        <taxon>Calicophoron</taxon>
    </lineage>
</organism>
<dbReference type="AlphaFoldDB" id="A0AAV2TL85"/>
<feature type="region of interest" description="Disordered" evidence="1">
    <location>
        <begin position="16"/>
        <end position="63"/>
    </location>
</feature>
<protein>
    <submittedName>
        <fullName evidence="2">Uncharacterized protein</fullName>
    </submittedName>
</protein>
<feature type="compositionally biased region" description="Basic and acidic residues" evidence="1">
    <location>
        <begin position="85"/>
        <end position="95"/>
    </location>
</feature>
<comment type="caution">
    <text evidence="2">The sequence shown here is derived from an EMBL/GenBank/DDBJ whole genome shotgun (WGS) entry which is preliminary data.</text>
</comment>
<accession>A0AAV2TL85</accession>
<gene>
    <name evidence="2" type="ORF">CDAUBV1_LOCUS11279</name>
</gene>
<feature type="region of interest" description="Disordered" evidence="1">
    <location>
        <begin position="76"/>
        <end position="95"/>
    </location>
</feature>
<evidence type="ECO:0000256" key="1">
    <source>
        <dbReference type="SAM" id="MobiDB-lite"/>
    </source>
</evidence>
<proteinExistence type="predicted"/>
<name>A0AAV2TL85_CALDB</name>
<dbReference type="Proteomes" id="UP001497525">
    <property type="component" value="Unassembled WGS sequence"/>
</dbReference>
<dbReference type="EMBL" id="CAXLJL010000367">
    <property type="protein sequence ID" value="CAL5136999.1"/>
    <property type="molecule type" value="Genomic_DNA"/>
</dbReference>
<reference evidence="2" key="1">
    <citation type="submission" date="2024-06" db="EMBL/GenBank/DDBJ databases">
        <authorList>
            <person name="Liu X."/>
            <person name="Lenzi L."/>
            <person name="Haldenby T S."/>
            <person name="Uol C."/>
        </authorList>
    </citation>
    <scope>NUCLEOTIDE SEQUENCE</scope>
</reference>
<evidence type="ECO:0000313" key="2">
    <source>
        <dbReference type="EMBL" id="CAL5136999.1"/>
    </source>
</evidence>
<sequence>MPSHQTLVYKTTYLTSLTGHDAGPAEGRTAAGPRSHRTIDQEIPALQKSSSGDVNIPSPDKSSVLQVQNKLPLTLLGHGPARSVESSRLKDPEPENVKLKSLKLEEVEAQVNVSCEDSASKAEPDESPQEMKTLSITGGCSVQFLKAQSIATNLSNSKITGVKEKLSGSPMLFQNSNSDHHYSDTVPQNLNTPLFSAAPSNSNSSAFLASRLRTIRSASQADGNFAFLSQLMEMDHSSGSLNYQKPSSLDPLPSSAIKVRALEENNISKLQAGATSSDRISSEDYFIFLATLHSCSGRSPKALLIILLSQRRYDHLYIFWVSQTPSLRLALAHLWVAPDTGCQHVPWRHSGIAARPCNSGSTAAD</sequence>
<evidence type="ECO:0000313" key="3">
    <source>
        <dbReference type="Proteomes" id="UP001497525"/>
    </source>
</evidence>